<dbReference type="GO" id="GO:0008654">
    <property type="term" value="P:phospholipid biosynthetic process"/>
    <property type="evidence" value="ECO:0007669"/>
    <property type="project" value="InterPro"/>
</dbReference>
<dbReference type="RefSeq" id="WP_090252430.1">
    <property type="nucleotide sequence ID" value="NZ_FPAS01000006.1"/>
</dbReference>
<dbReference type="GO" id="GO:0016780">
    <property type="term" value="F:phosphotransferase activity, for other substituted phosphate groups"/>
    <property type="evidence" value="ECO:0007669"/>
    <property type="project" value="InterPro"/>
</dbReference>
<dbReference type="Pfam" id="PF01066">
    <property type="entry name" value="CDP-OH_P_transf"/>
    <property type="match status" value="1"/>
</dbReference>
<feature type="transmembrane region" description="Helical" evidence="3">
    <location>
        <begin position="138"/>
        <end position="158"/>
    </location>
</feature>
<sequence length="291" mass="32747">MFTLPNITTGLNLLSGCASIIFALGGRLELAVLFIFLAAIFDFLDGMLARALKLSGELGKQLDSLADMVSFGFAPGIIVFVLFILGGAMDIFVQQGGSMQNFWMNGTFGYNISYWIQSYFNDLLGNQSALYPPHFKGWYLFLPFVGFIIPFFSLFRLAKFNLDTRQTTSFIGLPTPANTIFFASFALMLWDGFGTDDWRATLSTVLIQDQVLMTLTVVFSVLLVSELPLFSLKFKSLKFKENGLRYIFLLISLILIALLLVWALPIIILLYLILSIIDNYLIKNRKHEIQS</sequence>
<evidence type="ECO:0000313" key="5">
    <source>
        <dbReference type="Proteomes" id="UP000236454"/>
    </source>
</evidence>
<feature type="transmembrane region" description="Helical" evidence="3">
    <location>
        <begin position="244"/>
        <end position="277"/>
    </location>
</feature>
<keyword evidence="3" id="KW-0812">Transmembrane</keyword>
<dbReference type="GO" id="GO:0016020">
    <property type="term" value="C:membrane"/>
    <property type="evidence" value="ECO:0007669"/>
    <property type="project" value="InterPro"/>
</dbReference>
<dbReference type="InterPro" id="IPR000462">
    <property type="entry name" value="CDP-OH_P_trans"/>
</dbReference>
<evidence type="ECO:0000256" key="3">
    <source>
        <dbReference type="SAM" id="Phobius"/>
    </source>
</evidence>
<feature type="transmembrane region" description="Helical" evidence="3">
    <location>
        <begin position="65"/>
        <end position="89"/>
    </location>
</feature>
<dbReference type="InterPro" id="IPR048254">
    <property type="entry name" value="CDP_ALCOHOL_P_TRANSF_CS"/>
</dbReference>
<reference evidence="4 5" key="1">
    <citation type="submission" date="2016-10" db="EMBL/GenBank/DDBJ databases">
        <authorList>
            <person name="de Groot N.N."/>
        </authorList>
    </citation>
    <scope>NUCLEOTIDE SEQUENCE [LARGE SCALE GENOMIC DNA]</scope>
    <source>
        <strain evidence="4 5">CGMCC 1.7005</strain>
    </source>
</reference>
<accession>A0A1I7BN55</accession>
<organism evidence="4 5">
    <name type="scientific">Lishizhenia tianjinensis</name>
    <dbReference type="NCBI Taxonomy" id="477690"/>
    <lineage>
        <taxon>Bacteria</taxon>
        <taxon>Pseudomonadati</taxon>
        <taxon>Bacteroidota</taxon>
        <taxon>Flavobacteriia</taxon>
        <taxon>Flavobacteriales</taxon>
        <taxon>Crocinitomicaceae</taxon>
        <taxon>Lishizhenia</taxon>
    </lineage>
</organism>
<dbReference type="PROSITE" id="PS00379">
    <property type="entry name" value="CDP_ALCOHOL_P_TRANSF"/>
    <property type="match status" value="1"/>
</dbReference>
<feature type="transmembrane region" description="Helical" evidence="3">
    <location>
        <begin position="20"/>
        <end position="44"/>
    </location>
</feature>
<feature type="transmembrane region" description="Helical" evidence="3">
    <location>
        <begin position="210"/>
        <end position="232"/>
    </location>
</feature>
<protein>
    <submittedName>
        <fullName evidence="4">CDP-diacylglycerol---serine O-phosphatidyltransferase</fullName>
    </submittedName>
</protein>
<dbReference type="STRING" id="477690.SAMN05216474_2927"/>
<name>A0A1I7BN55_9FLAO</name>
<evidence type="ECO:0000256" key="2">
    <source>
        <dbReference type="RuleBase" id="RU003750"/>
    </source>
</evidence>
<gene>
    <name evidence="4" type="ORF">SAMN05216474_2927</name>
</gene>
<dbReference type="Proteomes" id="UP000236454">
    <property type="component" value="Unassembled WGS sequence"/>
</dbReference>
<evidence type="ECO:0000256" key="1">
    <source>
        <dbReference type="ARBA" id="ARBA00022679"/>
    </source>
</evidence>
<dbReference type="EMBL" id="FPAS01000006">
    <property type="protein sequence ID" value="SFT88586.1"/>
    <property type="molecule type" value="Genomic_DNA"/>
</dbReference>
<proteinExistence type="inferred from homology"/>
<dbReference type="AlphaFoldDB" id="A0A1I7BN55"/>
<keyword evidence="3" id="KW-1133">Transmembrane helix</keyword>
<dbReference type="InterPro" id="IPR043130">
    <property type="entry name" value="CDP-OH_PTrfase_TM_dom"/>
</dbReference>
<comment type="similarity">
    <text evidence="2">Belongs to the CDP-alcohol phosphatidyltransferase class-I family.</text>
</comment>
<keyword evidence="3" id="KW-0472">Membrane</keyword>
<keyword evidence="1 2" id="KW-0808">Transferase</keyword>
<dbReference type="Gene3D" id="1.20.120.1760">
    <property type="match status" value="1"/>
</dbReference>
<evidence type="ECO:0000313" key="4">
    <source>
        <dbReference type="EMBL" id="SFT88586.1"/>
    </source>
</evidence>
<dbReference type="OrthoDB" id="9777147at2"/>
<feature type="transmembrane region" description="Helical" evidence="3">
    <location>
        <begin position="170"/>
        <end position="190"/>
    </location>
</feature>
<keyword evidence="5" id="KW-1185">Reference proteome</keyword>